<evidence type="ECO:0000313" key="1">
    <source>
        <dbReference type="EMBL" id="KAK0431238.1"/>
    </source>
</evidence>
<comment type="caution">
    <text evidence="1">The sequence shown here is derived from an EMBL/GenBank/DDBJ whole genome shotgun (WGS) entry which is preliminary data.</text>
</comment>
<name>A0AA39MEV8_9AGAR</name>
<gene>
    <name evidence="1" type="ORF">EV421DRAFT_1928376</name>
</gene>
<reference evidence="1" key="1">
    <citation type="submission" date="2023-06" db="EMBL/GenBank/DDBJ databases">
        <authorList>
            <consortium name="Lawrence Berkeley National Laboratory"/>
            <person name="Ahrendt S."/>
            <person name="Sahu N."/>
            <person name="Indic B."/>
            <person name="Wong-Bajracharya J."/>
            <person name="Merenyi Z."/>
            <person name="Ke H.-M."/>
            <person name="Monk M."/>
            <person name="Kocsube S."/>
            <person name="Drula E."/>
            <person name="Lipzen A."/>
            <person name="Balint B."/>
            <person name="Henrissat B."/>
            <person name="Andreopoulos B."/>
            <person name="Martin F.M."/>
            <person name="Harder C.B."/>
            <person name="Rigling D."/>
            <person name="Ford K.L."/>
            <person name="Foster G.D."/>
            <person name="Pangilinan J."/>
            <person name="Papanicolaou A."/>
            <person name="Barry K."/>
            <person name="LaButti K."/>
            <person name="Viragh M."/>
            <person name="Koriabine M."/>
            <person name="Yan M."/>
            <person name="Riley R."/>
            <person name="Champramary S."/>
            <person name="Plett K.L."/>
            <person name="Tsai I.J."/>
            <person name="Slot J."/>
            <person name="Sipos G."/>
            <person name="Plett J."/>
            <person name="Nagy L.G."/>
            <person name="Grigoriev I.V."/>
        </authorList>
    </citation>
    <scope>NUCLEOTIDE SEQUENCE</scope>
    <source>
        <strain evidence="1">FPL87.14</strain>
    </source>
</reference>
<dbReference type="Proteomes" id="UP001175226">
    <property type="component" value="Unassembled WGS sequence"/>
</dbReference>
<proteinExistence type="predicted"/>
<evidence type="ECO:0000313" key="2">
    <source>
        <dbReference type="Proteomes" id="UP001175226"/>
    </source>
</evidence>
<dbReference type="AlphaFoldDB" id="A0AA39MEV8"/>
<dbReference type="EMBL" id="JAUEPT010000119">
    <property type="protein sequence ID" value="KAK0431238.1"/>
    <property type="molecule type" value="Genomic_DNA"/>
</dbReference>
<keyword evidence="2" id="KW-1185">Reference proteome</keyword>
<organism evidence="1 2">
    <name type="scientific">Armillaria borealis</name>
    <dbReference type="NCBI Taxonomy" id="47425"/>
    <lineage>
        <taxon>Eukaryota</taxon>
        <taxon>Fungi</taxon>
        <taxon>Dikarya</taxon>
        <taxon>Basidiomycota</taxon>
        <taxon>Agaricomycotina</taxon>
        <taxon>Agaricomycetes</taxon>
        <taxon>Agaricomycetidae</taxon>
        <taxon>Agaricales</taxon>
        <taxon>Marasmiineae</taxon>
        <taxon>Physalacriaceae</taxon>
        <taxon>Armillaria</taxon>
    </lineage>
</organism>
<sequence length="202" mass="22370">MEEARFIIESTSPPVCTSSTRSFPRLELIPRKAGLPFKLKFLLGFGGVSQDVTQERWVFGGTPTGVDTFDGRTDEYGSEYFGCREALGFLSGYLLAGEETSRFIANVFQHFGEHTPLSRIEPNLPPSITTGHSDSPSLLAAWRTASKVLDGIVQRRWTDAILQISSRLYPSTEDCQINASIVSTFGLEHVEKGRFLGEKKGF</sequence>
<accession>A0AA39MEV8</accession>
<protein>
    <submittedName>
        <fullName evidence="1">Uncharacterized protein</fullName>
    </submittedName>
</protein>